<keyword evidence="2 9" id="KW-1003">Cell membrane</keyword>
<dbReference type="Pfam" id="PF01252">
    <property type="entry name" value="Peptidase_A8"/>
    <property type="match status" value="1"/>
</dbReference>
<keyword evidence="13" id="KW-1185">Reference proteome</keyword>
<feature type="transmembrane region" description="Helical" evidence="9">
    <location>
        <begin position="63"/>
        <end position="81"/>
    </location>
</feature>
<keyword evidence="4 9" id="KW-0812">Transmembrane</keyword>
<reference evidence="13" key="1">
    <citation type="journal article" date="2019" name="Int. J. Syst. Evol. Microbiol.">
        <title>The Global Catalogue of Microorganisms (GCM) 10K type strain sequencing project: providing services to taxonomists for standard genome sequencing and annotation.</title>
        <authorList>
            <consortium name="The Broad Institute Genomics Platform"/>
            <consortium name="The Broad Institute Genome Sequencing Center for Infectious Disease"/>
            <person name="Wu L."/>
            <person name="Ma J."/>
        </authorList>
    </citation>
    <scope>NUCLEOTIDE SEQUENCE [LARGE SCALE GENOMIC DNA]</scope>
    <source>
        <strain evidence="13">KCTC 23707</strain>
    </source>
</reference>
<evidence type="ECO:0000256" key="1">
    <source>
        <dbReference type="ARBA" id="ARBA00006139"/>
    </source>
</evidence>
<comment type="caution">
    <text evidence="12">The sequence shown here is derived from an EMBL/GenBank/DDBJ whole genome shotgun (WGS) entry which is preliminary data.</text>
</comment>
<sequence length="163" mass="18135">MRRSTAWFIFTVVAAVVFDQAIKLWVETNMPLHSRIDLIPFLSLLHTQNTGIAFSFLSDLGSPWLGVIAIAIIVFVAVLAFRTDPHQIYARTGFALIIGGAIGNLIDRLIGGYVVDYVYFHTPVWSFAIFNLADAFITVGAGLVIFQEFLVWRQGRSANRASE</sequence>
<dbReference type="PROSITE" id="PS00855">
    <property type="entry name" value="SPASE_II"/>
    <property type="match status" value="1"/>
</dbReference>
<feature type="transmembrane region" description="Helical" evidence="9">
    <location>
        <begin position="88"/>
        <end position="106"/>
    </location>
</feature>
<feature type="transmembrane region" description="Helical" evidence="9">
    <location>
        <begin position="126"/>
        <end position="146"/>
    </location>
</feature>
<organism evidence="12 13">
    <name type="scientific">Chelativorans composti</name>
    <dbReference type="NCBI Taxonomy" id="768533"/>
    <lineage>
        <taxon>Bacteria</taxon>
        <taxon>Pseudomonadati</taxon>
        <taxon>Pseudomonadota</taxon>
        <taxon>Alphaproteobacteria</taxon>
        <taxon>Hyphomicrobiales</taxon>
        <taxon>Phyllobacteriaceae</taxon>
        <taxon>Chelativorans</taxon>
    </lineage>
</organism>
<evidence type="ECO:0000313" key="12">
    <source>
        <dbReference type="EMBL" id="MFD2259510.1"/>
    </source>
</evidence>
<dbReference type="EC" id="3.4.23.36" evidence="9"/>
<evidence type="ECO:0000256" key="7">
    <source>
        <dbReference type="ARBA" id="ARBA00022989"/>
    </source>
</evidence>
<keyword evidence="3 9" id="KW-0645">Protease</keyword>
<comment type="pathway">
    <text evidence="9">Protein modification; lipoprotein biosynthesis (signal peptide cleavage).</text>
</comment>
<dbReference type="GO" id="GO:0004190">
    <property type="term" value="F:aspartic-type endopeptidase activity"/>
    <property type="evidence" value="ECO:0007669"/>
    <property type="project" value="UniProtKB-EC"/>
</dbReference>
<evidence type="ECO:0000256" key="2">
    <source>
        <dbReference type="ARBA" id="ARBA00022475"/>
    </source>
</evidence>
<feature type="active site" evidence="9">
    <location>
        <position position="116"/>
    </location>
</feature>
<comment type="similarity">
    <text evidence="1 9 11">Belongs to the peptidase A8 family.</text>
</comment>
<keyword evidence="8 9" id="KW-0472">Membrane</keyword>
<feature type="transmembrane region" description="Helical" evidence="9">
    <location>
        <begin position="6"/>
        <end position="26"/>
    </location>
</feature>
<proteinExistence type="inferred from homology"/>
<evidence type="ECO:0000313" key="13">
    <source>
        <dbReference type="Proteomes" id="UP001597373"/>
    </source>
</evidence>
<name>A0ABW5DJH7_9HYPH</name>
<evidence type="ECO:0000256" key="10">
    <source>
        <dbReference type="RuleBase" id="RU000594"/>
    </source>
</evidence>
<comment type="catalytic activity">
    <reaction evidence="9 10">
        <text>Release of signal peptides from bacterial membrane prolipoproteins. Hydrolyzes -Xaa-Yaa-Zaa-|-(S,diacylglyceryl)Cys-, in which Xaa is hydrophobic (preferably Leu), and Yaa (Ala or Ser) and Zaa (Gly or Ala) have small, neutral side chains.</text>
        <dbReference type="EC" id="3.4.23.36"/>
    </reaction>
</comment>
<evidence type="ECO:0000256" key="8">
    <source>
        <dbReference type="ARBA" id="ARBA00023136"/>
    </source>
</evidence>
<evidence type="ECO:0000256" key="5">
    <source>
        <dbReference type="ARBA" id="ARBA00022750"/>
    </source>
</evidence>
<evidence type="ECO:0000256" key="3">
    <source>
        <dbReference type="ARBA" id="ARBA00022670"/>
    </source>
</evidence>
<comment type="subcellular location">
    <subcellularLocation>
        <location evidence="9">Cell membrane</location>
        <topology evidence="9">Multi-pass membrane protein</topology>
    </subcellularLocation>
</comment>
<protein>
    <recommendedName>
        <fullName evidence="9">Lipoprotein signal peptidase</fullName>
        <ecNumber evidence="9">3.4.23.36</ecNumber>
    </recommendedName>
    <alternativeName>
        <fullName evidence="9">Prolipoprotein signal peptidase</fullName>
    </alternativeName>
    <alternativeName>
        <fullName evidence="9">Signal peptidase II</fullName>
        <shortName evidence="9">SPase II</shortName>
    </alternativeName>
</protein>
<dbReference type="InterPro" id="IPR001872">
    <property type="entry name" value="Peptidase_A8"/>
</dbReference>
<evidence type="ECO:0000256" key="6">
    <source>
        <dbReference type="ARBA" id="ARBA00022801"/>
    </source>
</evidence>
<feature type="active site" evidence="9">
    <location>
        <position position="134"/>
    </location>
</feature>
<dbReference type="HAMAP" id="MF_00161">
    <property type="entry name" value="LspA"/>
    <property type="match status" value="1"/>
</dbReference>
<accession>A0ABW5DJH7</accession>
<dbReference type="RefSeq" id="WP_165277188.1">
    <property type="nucleotide sequence ID" value="NZ_BAABGS010000018.1"/>
</dbReference>
<dbReference type="PANTHER" id="PTHR33695:SF1">
    <property type="entry name" value="LIPOPROTEIN SIGNAL PEPTIDASE"/>
    <property type="match status" value="1"/>
</dbReference>
<dbReference type="NCBIfam" id="TIGR00077">
    <property type="entry name" value="lspA"/>
    <property type="match status" value="1"/>
</dbReference>
<gene>
    <name evidence="9 12" type="primary">lspA</name>
    <name evidence="12" type="ORF">ACFSMZ_07000</name>
</gene>
<dbReference type="PRINTS" id="PR00781">
    <property type="entry name" value="LIPOSIGPTASE"/>
</dbReference>
<dbReference type="Proteomes" id="UP001597373">
    <property type="component" value="Unassembled WGS sequence"/>
</dbReference>
<comment type="function">
    <text evidence="9 10">This protein specifically catalyzes the removal of signal peptides from prolipoproteins.</text>
</comment>
<dbReference type="EMBL" id="JBHUIR010000020">
    <property type="protein sequence ID" value="MFD2259510.1"/>
    <property type="molecule type" value="Genomic_DNA"/>
</dbReference>
<evidence type="ECO:0000256" key="11">
    <source>
        <dbReference type="RuleBase" id="RU004181"/>
    </source>
</evidence>
<dbReference type="PANTHER" id="PTHR33695">
    <property type="entry name" value="LIPOPROTEIN SIGNAL PEPTIDASE"/>
    <property type="match status" value="1"/>
</dbReference>
<keyword evidence="7 9" id="KW-1133">Transmembrane helix</keyword>
<keyword evidence="6 9" id="KW-0378">Hydrolase</keyword>
<evidence type="ECO:0000256" key="9">
    <source>
        <dbReference type="HAMAP-Rule" id="MF_00161"/>
    </source>
</evidence>
<keyword evidence="5 9" id="KW-0064">Aspartyl protease</keyword>
<evidence type="ECO:0000256" key="4">
    <source>
        <dbReference type="ARBA" id="ARBA00022692"/>
    </source>
</evidence>